<comment type="caution">
    <text evidence="2">The sequence shown here is derived from an EMBL/GenBank/DDBJ whole genome shotgun (WGS) entry which is preliminary data.</text>
</comment>
<dbReference type="Proteomes" id="UP001595722">
    <property type="component" value="Unassembled WGS sequence"/>
</dbReference>
<dbReference type="PANTHER" id="PTHR23011:SF28">
    <property type="entry name" value="CYCLIC NUCLEOTIDE-BINDING DOMAIN CONTAINING PROTEIN"/>
    <property type="match status" value="1"/>
</dbReference>
<dbReference type="PROSITE" id="PS50042">
    <property type="entry name" value="CNMP_BINDING_3"/>
    <property type="match status" value="1"/>
</dbReference>
<dbReference type="CDD" id="cd00038">
    <property type="entry name" value="CAP_ED"/>
    <property type="match status" value="1"/>
</dbReference>
<dbReference type="PANTHER" id="PTHR23011">
    <property type="entry name" value="CYCLIC NUCLEOTIDE-BINDING DOMAIN CONTAINING PROTEIN"/>
    <property type="match status" value="1"/>
</dbReference>
<sequence>MRRVTREEYPLDTLQRAVNGVTFFKDLIHTDTTQFELLMSVTQFVTADPDEVIIHKGDNANILYFLLRGQLAVMADDEHQETIGEINPGEMFGVMAMLLNYERSASIKVVGKNALLAGIDYQHFSDLEDFNLFSLGTKISFFRMLANNLRWTLERNRMELPDHPLVARLRKTPLITAEKNTVEELHALHQQTHILAELLTEWNSSVSEQPDSEWLTL</sequence>
<evidence type="ECO:0000313" key="2">
    <source>
        <dbReference type="EMBL" id="MFC3679459.1"/>
    </source>
</evidence>
<gene>
    <name evidence="2" type="ORF">ACFOMG_04950</name>
</gene>
<dbReference type="Pfam" id="PF00027">
    <property type="entry name" value="cNMP_binding"/>
    <property type="match status" value="1"/>
</dbReference>
<dbReference type="RefSeq" id="WP_376865158.1">
    <property type="nucleotide sequence ID" value="NZ_JBHRYB010000005.1"/>
</dbReference>
<dbReference type="InterPro" id="IPR018490">
    <property type="entry name" value="cNMP-bd_dom_sf"/>
</dbReference>
<organism evidence="2 3">
    <name type="scientific">Bacterioplanoides pacificum</name>
    <dbReference type="NCBI Taxonomy" id="1171596"/>
    <lineage>
        <taxon>Bacteria</taxon>
        <taxon>Pseudomonadati</taxon>
        <taxon>Pseudomonadota</taxon>
        <taxon>Gammaproteobacteria</taxon>
        <taxon>Oceanospirillales</taxon>
        <taxon>Oceanospirillaceae</taxon>
        <taxon>Bacterioplanoides</taxon>
    </lineage>
</organism>
<dbReference type="Gene3D" id="2.60.120.10">
    <property type="entry name" value="Jelly Rolls"/>
    <property type="match status" value="1"/>
</dbReference>
<reference evidence="3" key="1">
    <citation type="journal article" date="2019" name="Int. J. Syst. Evol. Microbiol.">
        <title>The Global Catalogue of Microorganisms (GCM) 10K type strain sequencing project: providing services to taxonomists for standard genome sequencing and annotation.</title>
        <authorList>
            <consortium name="The Broad Institute Genomics Platform"/>
            <consortium name="The Broad Institute Genome Sequencing Center for Infectious Disease"/>
            <person name="Wu L."/>
            <person name="Ma J."/>
        </authorList>
    </citation>
    <scope>NUCLEOTIDE SEQUENCE [LARGE SCALE GENOMIC DNA]</scope>
    <source>
        <strain evidence="3">KCTC 42424</strain>
    </source>
</reference>
<dbReference type="SMART" id="SM00100">
    <property type="entry name" value="cNMP"/>
    <property type="match status" value="1"/>
</dbReference>
<accession>A0ABV7VQI8</accession>
<keyword evidence="3" id="KW-1185">Reference proteome</keyword>
<dbReference type="InterPro" id="IPR014710">
    <property type="entry name" value="RmlC-like_jellyroll"/>
</dbReference>
<protein>
    <submittedName>
        <fullName evidence="2">Cyclic nucleotide-binding domain-containing protein</fullName>
    </submittedName>
</protein>
<dbReference type="EMBL" id="JBHRYB010000005">
    <property type="protein sequence ID" value="MFC3679459.1"/>
    <property type="molecule type" value="Genomic_DNA"/>
</dbReference>
<feature type="domain" description="Cyclic nucleotide-binding" evidence="1">
    <location>
        <begin position="23"/>
        <end position="127"/>
    </location>
</feature>
<proteinExistence type="predicted"/>
<dbReference type="PROSITE" id="PS00888">
    <property type="entry name" value="CNMP_BINDING_1"/>
    <property type="match status" value="1"/>
</dbReference>
<name>A0ABV7VQI8_9GAMM</name>
<dbReference type="InterPro" id="IPR000595">
    <property type="entry name" value="cNMP-bd_dom"/>
</dbReference>
<dbReference type="SUPFAM" id="SSF51206">
    <property type="entry name" value="cAMP-binding domain-like"/>
    <property type="match status" value="1"/>
</dbReference>
<dbReference type="InterPro" id="IPR018488">
    <property type="entry name" value="cNMP-bd_CS"/>
</dbReference>
<evidence type="ECO:0000259" key="1">
    <source>
        <dbReference type="PROSITE" id="PS50042"/>
    </source>
</evidence>
<evidence type="ECO:0000313" key="3">
    <source>
        <dbReference type="Proteomes" id="UP001595722"/>
    </source>
</evidence>